<evidence type="ECO:0000256" key="1">
    <source>
        <dbReference type="SAM" id="Coils"/>
    </source>
</evidence>
<proteinExistence type="predicted"/>
<comment type="caution">
    <text evidence="4">The sequence shown here is derived from an EMBL/GenBank/DDBJ whole genome shotgun (WGS) entry which is preliminary data.</text>
</comment>
<keyword evidence="2" id="KW-1133">Transmembrane helix</keyword>
<evidence type="ECO:0000259" key="3">
    <source>
        <dbReference type="SMART" id="SM00421"/>
    </source>
</evidence>
<keyword evidence="5" id="KW-1185">Reference proteome</keyword>
<protein>
    <submittedName>
        <fullName evidence="4">LuxR C-terminal-related transcriptional regulator</fullName>
    </submittedName>
</protein>
<accession>A0A953HUH1</accession>
<dbReference type="Gene3D" id="2.130.10.10">
    <property type="entry name" value="YVTN repeat-like/Quinoprotein amine dehydrogenase"/>
    <property type="match status" value="1"/>
</dbReference>
<keyword evidence="2" id="KW-0472">Membrane</keyword>
<sequence>MQLVSHIYHPKISILFCAILVIIAPLIPESQLHAQEIPAILSFDRSDYQGGNKNWGFAEDDAGNLYVANTEGIMIYNGMNWQMVHLPNHRVPRSIFRGFDDRIYAGGFETIGYIDRSDPSQPVFVEIGQKILQGTEEEIWHITGDQDQILFQSFSIMLFYDGDDLDLYTPHDNIMFGQWIDSQLWVPQINNGFYRFEEHTEHTVQPRNLPEDAVITGFEKFNDQQLVIATRNEGLFFLNDSLAIPLTNDLNDRLKADQINELIRLKNGDYAIGTIQNGVFITNDFKNVKHHLNKKNGLANNTVLSLYETRTGALCIGLNIGINILKVQEPDLYYYDIEGKLGTVFTAAYYQNRFYVGTNQGVFVSNDQKEFELVPGSQGQAWDLILAGGDLLCGHNSGTLQLVDDRFLLVSSITGGLYMQLINDHQLLQSTYNGLVLLEKQDGLWQNPTRISGTDKLVDRFIYKSGKVVGLHPYFGLVFYHLDLDSHQMVYRKTFQNLEAHMGNNTLGLLSFQDSMLVQIDSAFYEIGQHGSIENISSSFQALIDQRMGDKTRYHILKPINNNSEQSRLIAYFPSKNIVIKSIEEGYVKQQLPTTSPSDNQSVIALDYALVNGRLIDQTEQNPEFNPNDNSLVFQLGNANGFLKKENNVQYRLTPYDQNWNPIPPDGTLDFKQLNHGIYHLDIRSNEKNTHHLYTFTIPPHWYESWPGVLTLLGFCGLLVWLVNERNKKRLKSEKQKLLKEKERALEAERIKAKTEKLEHELAYKTKMLANTAITMVQKNKMLNELKAVIKKESSRSDSVQNVKGKAIKLIDRNLRSDESWEIFDRNFAEVHEDFLDRFKETYPNITPGDLRLAAYIRMNMSSKEIAPVLQISVRSVENKRYRLRKKMNLSSDINLSEHLMRF</sequence>
<dbReference type="GO" id="GO:0006355">
    <property type="term" value="P:regulation of DNA-templated transcription"/>
    <property type="evidence" value="ECO:0007669"/>
    <property type="project" value="InterPro"/>
</dbReference>
<gene>
    <name evidence="4" type="ORF">KUV50_11030</name>
</gene>
<evidence type="ECO:0000313" key="4">
    <source>
        <dbReference type="EMBL" id="MBY5958670.1"/>
    </source>
</evidence>
<dbReference type="RefSeq" id="WP_222580202.1">
    <property type="nucleotide sequence ID" value="NZ_JAHVHU010000009.1"/>
</dbReference>
<organism evidence="4 5">
    <name type="scientific">Membranihabitans marinus</name>
    <dbReference type="NCBI Taxonomy" id="1227546"/>
    <lineage>
        <taxon>Bacteria</taxon>
        <taxon>Pseudomonadati</taxon>
        <taxon>Bacteroidota</taxon>
        <taxon>Saprospiria</taxon>
        <taxon>Saprospirales</taxon>
        <taxon>Saprospiraceae</taxon>
        <taxon>Membranihabitans</taxon>
    </lineage>
</organism>
<dbReference type="InterPro" id="IPR015943">
    <property type="entry name" value="WD40/YVTN_repeat-like_dom_sf"/>
</dbReference>
<keyword evidence="2" id="KW-0812">Transmembrane</keyword>
<feature type="transmembrane region" description="Helical" evidence="2">
    <location>
        <begin position="705"/>
        <end position="723"/>
    </location>
</feature>
<dbReference type="GO" id="GO:0003677">
    <property type="term" value="F:DNA binding"/>
    <property type="evidence" value="ECO:0007669"/>
    <property type="project" value="InterPro"/>
</dbReference>
<feature type="coiled-coil region" evidence="1">
    <location>
        <begin position="724"/>
        <end position="759"/>
    </location>
</feature>
<reference evidence="4" key="1">
    <citation type="submission" date="2021-06" db="EMBL/GenBank/DDBJ databases">
        <title>44 bacteria genomes isolated from Dapeng, Shenzhen.</title>
        <authorList>
            <person name="Zheng W."/>
            <person name="Yu S."/>
            <person name="Huang Y."/>
        </authorList>
    </citation>
    <scope>NUCLEOTIDE SEQUENCE</scope>
    <source>
        <strain evidence="4">DP5N28-2</strain>
    </source>
</reference>
<dbReference type="Proteomes" id="UP000753961">
    <property type="component" value="Unassembled WGS sequence"/>
</dbReference>
<dbReference type="EMBL" id="JAHVHU010000009">
    <property type="protein sequence ID" value="MBY5958670.1"/>
    <property type="molecule type" value="Genomic_DNA"/>
</dbReference>
<dbReference type="InterPro" id="IPR013783">
    <property type="entry name" value="Ig-like_fold"/>
</dbReference>
<dbReference type="Gene3D" id="2.60.40.10">
    <property type="entry name" value="Immunoglobulins"/>
    <property type="match status" value="1"/>
</dbReference>
<dbReference type="SMART" id="SM00421">
    <property type="entry name" value="HTH_LUXR"/>
    <property type="match status" value="1"/>
</dbReference>
<dbReference type="InterPro" id="IPR016032">
    <property type="entry name" value="Sig_transdc_resp-reg_C-effctor"/>
</dbReference>
<feature type="domain" description="HTH luxR-type" evidence="3">
    <location>
        <begin position="843"/>
        <end position="900"/>
    </location>
</feature>
<keyword evidence="1" id="KW-0175">Coiled coil</keyword>
<dbReference type="InterPro" id="IPR000792">
    <property type="entry name" value="Tscrpt_reg_LuxR_C"/>
</dbReference>
<name>A0A953HUH1_9BACT</name>
<dbReference type="InterPro" id="IPR036388">
    <property type="entry name" value="WH-like_DNA-bd_sf"/>
</dbReference>
<dbReference type="AlphaFoldDB" id="A0A953HUH1"/>
<evidence type="ECO:0000256" key="2">
    <source>
        <dbReference type="SAM" id="Phobius"/>
    </source>
</evidence>
<dbReference type="Gene3D" id="1.10.10.10">
    <property type="entry name" value="Winged helix-like DNA-binding domain superfamily/Winged helix DNA-binding domain"/>
    <property type="match status" value="1"/>
</dbReference>
<dbReference type="SUPFAM" id="SSF46894">
    <property type="entry name" value="C-terminal effector domain of the bipartite response regulators"/>
    <property type="match status" value="1"/>
</dbReference>
<evidence type="ECO:0000313" key="5">
    <source>
        <dbReference type="Proteomes" id="UP000753961"/>
    </source>
</evidence>